<dbReference type="KEGG" id="tsin:OXH18_16390"/>
<sequence>MVERILRITRDTVFKLRPEPTPLLAPEEIYAVMAGQTYEIQSYAYADASGDFRGHIKFALQNQSIRGLNTWFVGTLYAQVEFDGEIVYPLEDQVSMPILRVTQNTIFKQRPLQSSQLPDREKYSVSRGQSFDLQSYAHSDSRGDFSSHIRFALRNPQDFIQGRSTWYVYDRHAYVEFDGQVVYPPEDPNIFTLRVTTNTVFKRRPLQSTQLAPNEIFPVQQGTTLKLQSYAYRDAQGTFNSHIKFAIKYEKDYIERLSTWYVYDRHAQVEQRGRVVYPPRPSPSPSPSPIYTGTPIRLPGNVSTFYTDQPIIPGGNFTWGEATKDGTRIPDTVTIVNNIIALARQMQRARNELGRPFLVNSWYRPPAINDAVGGVPNSQHLFGRAADVQVIGLSGRRVANAILLWWPGGIGIYSNLPDVVHLDIGPKRTWGF</sequence>
<protein>
    <submittedName>
        <fullName evidence="2">D-Ala-D-Ala carboxypeptidase family metallohydrolase</fullName>
    </submittedName>
</protein>
<evidence type="ECO:0000313" key="2">
    <source>
        <dbReference type="EMBL" id="WAL58748.1"/>
    </source>
</evidence>
<keyword evidence="2" id="KW-0121">Carboxypeptidase</keyword>
<evidence type="ECO:0000259" key="1">
    <source>
        <dbReference type="Pfam" id="PF08291"/>
    </source>
</evidence>
<feature type="domain" description="Peptidase M15A C-terminal" evidence="1">
    <location>
        <begin position="329"/>
        <end position="423"/>
    </location>
</feature>
<name>A0A9E8ZC93_9CYAN</name>
<dbReference type="RefSeq" id="WP_268608176.1">
    <property type="nucleotide sequence ID" value="NZ_CP113797.1"/>
</dbReference>
<keyword evidence="3" id="KW-1185">Reference proteome</keyword>
<keyword evidence="2" id="KW-0378">Hydrolase</keyword>
<accession>A0A9E8ZC93</accession>
<keyword evidence="2" id="KW-0645">Protease</keyword>
<dbReference type="AlphaFoldDB" id="A0A9E8ZC93"/>
<dbReference type="InterPro" id="IPR009045">
    <property type="entry name" value="Zn_M74/Hedgehog-like"/>
</dbReference>
<dbReference type="EMBL" id="CP113797">
    <property type="protein sequence ID" value="WAL58748.1"/>
    <property type="molecule type" value="Genomic_DNA"/>
</dbReference>
<dbReference type="InterPro" id="IPR013230">
    <property type="entry name" value="Peptidase_M15A_C"/>
</dbReference>
<dbReference type="SUPFAM" id="SSF55166">
    <property type="entry name" value="Hedgehog/DD-peptidase"/>
    <property type="match status" value="1"/>
</dbReference>
<gene>
    <name evidence="2" type="ORF">OXH18_16390</name>
</gene>
<proteinExistence type="predicted"/>
<reference evidence="2" key="1">
    <citation type="submission" date="2022-12" db="EMBL/GenBank/DDBJ databases">
        <title>Polyphasic identification of a Novel Hot-Spring Cyanobacterium Ocullathermofonsia sinensis gen nov. sp. nov. and Genomic Insights on its Adaptations to the Thermal Habitat.</title>
        <authorList>
            <person name="Daroch M."/>
            <person name="Tang J."/>
            <person name="Jiang Y."/>
        </authorList>
    </citation>
    <scope>NUCLEOTIDE SEQUENCE</scope>
    <source>
        <strain evidence="2">PKUAC-SCTA174</strain>
    </source>
</reference>
<dbReference type="Proteomes" id="UP001163152">
    <property type="component" value="Chromosome"/>
</dbReference>
<organism evidence="2 3">
    <name type="scientific">Thermocoleostomius sinensis A174</name>
    <dbReference type="NCBI Taxonomy" id="2016057"/>
    <lineage>
        <taxon>Bacteria</taxon>
        <taxon>Bacillati</taxon>
        <taxon>Cyanobacteriota</taxon>
        <taxon>Cyanophyceae</taxon>
        <taxon>Oculatellales</taxon>
        <taxon>Oculatellaceae</taxon>
        <taxon>Thermocoleostomius</taxon>
    </lineage>
</organism>
<evidence type="ECO:0000313" key="3">
    <source>
        <dbReference type="Proteomes" id="UP001163152"/>
    </source>
</evidence>
<dbReference type="Gene3D" id="3.30.1380.10">
    <property type="match status" value="1"/>
</dbReference>
<dbReference type="Pfam" id="PF08291">
    <property type="entry name" value="Peptidase_M15_3"/>
    <property type="match status" value="1"/>
</dbReference>
<dbReference type="GO" id="GO:0004180">
    <property type="term" value="F:carboxypeptidase activity"/>
    <property type="evidence" value="ECO:0007669"/>
    <property type="project" value="UniProtKB-KW"/>
</dbReference>